<proteinExistence type="predicted"/>
<name>A0AAW9HXI2_9ACTO</name>
<keyword evidence="3" id="KW-1185">Reference proteome</keyword>
<dbReference type="InterPro" id="IPR036689">
    <property type="entry name" value="ESAT-6-like_sf"/>
</dbReference>
<dbReference type="Gene3D" id="1.10.287.1060">
    <property type="entry name" value="ESAT-6-like"/>
    <property type="match status" value="1"/>
</dbReference>
<reference evidence="2 3" key="1">
    <citation type="submission" date="2023-10" db="EMBL/GenBank/DDBJ databases">
        <title>Whole Genome based description of the genera Actinobaculum and Actinotignum reveals a complex phylogenetic relationship within the species included in the genus Actinotignum.</title>
        <authorList>
            <person name="Jensen C.S."/>
            <person name="Dargis R."/>
            <person name="Kemp M."/>
            <person name="Christensen J.J."/>
        </authorList>
    </citation>
    <scope>NUCLEOTIDE SEQUENCE</scope>
    <source>
        <strain evidence="2">SLA_B511</strain>
        <strain evidence="1 3">SLA_B974</strain>
    </source>
</reference>
<dbReference type="RefSeq" id="WP_022866229.1">
    <property type="nucleotide sequence ID" value="NZ_CP126967.1"/>
</dbReference>
<dbReference type="Proteomes" id="UP001275049">
    <property type="component" value="Unassembled WGS sequence"/>
</dbReference>
<comment type="caution">
    <text evidence="2">The sequence shown here is derived from an EMBL/GenBank/DDBJ whole genome shotgun (WGS) entry which is preliminary data.</text>
</comment>
<evidence type="ECO:0000313" key="4">
    <source>
        <dbReference type="Proteomes" id="UP001281731"/>
    </source>
</evidence>
<accession>A0AAW9HXI2</accession>
<evidence type="ECO:0008006" key="5">
    <source>
        <dbReference type="Google" id="ProtNLM"/>
    </source>
</evidence>
<dbReference type="EMBL" id="JAWNGA010000003">
    <property type="protein sequence ID" value="MDY5132596.1"/>
    <property type="molecule type" value="Genomic_DNA"/>
</dbReference>
<organism evidence="2 4">
    <name type="scientific">Actinotignum urinale</name>
    <dbReference type="NCBI Taxonomy" id="190146"/>
    <lineage>
        <taxon>Bacteria</taxon>
        <taxon>Bacillati</taxon>
        <taxon>Actinomycetota</taxon>
        <taxon>Actinomycetes</taxon>
        <taxon>Actinomycetales</taxon>
        <taxon>Actinomycetaceae</taxon>
        <taxon>Actinotignum</taxon>
    </lineage>
</organism>
<dbReference type="AlphaFoldDB" id="A0AAW9HXI2"/>
<dbReference type="EMBL" id="JAWNGC010000005">
    <property type="protein sequence ID" value="MDY5155067.1"/>
    <property type="molecule type" value="Genomic_DNA"/>
</dbReference>
<evidence type="ECO:0000313" key="3">
    <source>
        <dbReference type="Proteomes" id="UP001275049"/>
    </source>
</evidence>
<evidence type="ECO:0000313" key="1">
    <source>
        <dbReference type="EMBL" id="MDY5132596.1"/>
    </source>
</evidence>
<dbReference type="Proteomes" id="UP001281731">
    <property type="component" value="Unassembled WGS sequence"/>
</dbReference>
<evidence type="ECO:0000313" key="2">
    <source>
        <dbReference type="EMBL" id="MDY5155067.1"/>
    </source>
</evidence>
<gene>
    <name evidence="2" type="ORF">R6G80_04925</name>
    <name evidence="1" type="ORF">R6G86_02400</name>
</gene>
<sequence length="116" mass="12581">MSDVGGQLRVTDDAIVKISQYIDASENELRGCMATHMGQMASWQSSWKGQGAIAASVALESYRAKSEKLFALMQAFVSRLRAGNTHIDSSEQHAMQNFSRIGNTVEGVRMDAILGG</sequence>
<dbReference type="SUPFAM" id="SSF140453">
    <property type="entry name" value="EsxAB dimer-like"/>
    <property type="match status" value="1"/>
</dbReference>
<protein>
    <recommendedName>
        <fullName evidence="5">WXG100 family type VII secretion target</fullName>
    </recommendedName>
</protein>